<accession>A0A7S3L5W2</accession>
<evidence type="ECO:0000256" key="1">
    <source>
        <dbReference type="SAM" id="MobiDB-lite"/>
    </source>
</evidence>
<gene>
    <name evidence="3" type="ORF">ACOF00016_LOCUS8770</name>
</gene>
<dbReference type="AlphaFoldDB" id="A0A7S3L5W2"/>
<organism evidence="3">
    <name type="scientific">Amphora coffeiformis</name>
    <dbReference type="NCBI Taxonomy" id="265554"/>
    <lineage>
        <taxon>Eukaryota</taxon>
        <taxon>Sar</taxon>
        <taxon>Stramenopiles</taxon>
        <taxon>Ochrophyta</taxon>
        <taxon>Bacillariophyta</taxon>
        <taxon>Bacillariophyceae</taxon>
        <taxon>Bacillariophycidae</taxon>
        <taxon>Thalassiophysales</taxon>
        <taxon>Catenulaceae</taxon>
        <taxon>Amphora</taxon>
    </lineage>
</organism>
<keyword evidence="2" id="KW-0472">Membrane</keyword>
<feature type="transmembrane region" description="Helical" evidence="2">
    <location>
        <begin position="101"/>
        <end position="121"/>
    </location>
</feature>
<keyword evidence="2" id="KW-0812">Transmembrane</keyword>
<protein>
    <submittedName>
        <fullName evidence="3">Uncharacterized protein</fullName>
    </submittedName>
</protein>
<keyword evidence="2" id="KW-1133">Transmembrane helix</keyword>
<name>A0A7S3L5W2_9STRA</name>
<feature type="region of interest" description="Disordered" evidence="1">
    <location>
        <begin position="1"/>
        <end position="45"/>
    </location>
</feature>
<proteinExistence type="predicted"/>
<reference evidence="3" key="1">
    <citation type="submission" date="2021-01" db="EMBL/GenBank/DDBJ databases">
        <authorList>
            <person name="Corre E."/>
            <person name="Pelletier E."/>
            <person name="Niang G."/>
            <person name="Scheremetjew M."/>
            <person name="Finn R."/>
            <person name="Kale V."/>
            <person name="Holt S."/>
            <person name="Cochrane G."/>
            <person name="Meng A."/>
            <person name="Brown T."/>
            <person name="Cohen L."/>
        </authorList>
    </citation>
    <scope>NUCLEOTIDE SEQUENCE</scope>
    <source>
        <strain evidence="3">CCMP127</strain>
    </source>
</reference>
<sequence>MKEKGFQKKSAQKQPYKYITHEERNAKEDTYFQKKAEEEGKRPPTVVKAATLSEDRKQSLRHAMLTDLHNKREEEGSAIALLRRREKEQLLAMAGPKDSTMMYLTLAGCAAAVGLSIIGMMSRRGKKSRTGVRK</sequence>
<evidence type="ECO:0000256" key="2">
    <source>
        <dbReference type="SAM" id="Phobius"/>
    </source>
</evidence>
<feature type="compositionally biased region" description="Basic and acidic residues" evidence="1">
    <location>
        <begin position="19"/>
        <end position="42"/>
    </location>
</feature>
<dbReference type="EMBL" id="HBIM01010502">
    <property type="protein sequence ID" value="CAE0411424.1"/>
    <property type="molecule type" value="Transcribed_RNA"/>
</dbReference>
<evidence type="ECO:0000313" key="3">
    <source>
        <dbReference type="EMBL" id="CAE0411424.1"/>
    </source>
</evidence>